<dbReference type="Proteomes" id="UP000011770">
    <property type="component" value="Unassembled WGS sequence"/>
</dbReference>
<dbReference type="AlphaFoldDB" id="M3ER57"/>
<gene>
    <name evidence="1" type="ORF">LEP1GSC188_1295</name>
</gene>
<proteinExistence type="predicted"/>
<protein>
    <submittedName>
        <fullName evidence="1">Uncharacterized protein</fullName>
    </submittedName>
</protein>
<dbReference type="EMBL" id="AHOR02000012">
    <property type="protein sequence ID" value="EMF83528.1"/>
    <property type="molecule type" value="Genomic_DNA"/>
</dbReference>
<evidence type="ECO:0000313" key="1">
    <source>
        <dbReference type="EMBL" id="EMF83528.1"/>
    </source>
</evidence>
<comment type="caution">
    <text evidence="1">The sequence shown here is derived from an EMBL/GenBank/DDBJ whole genome shotgun (WGS) entry which is preliminary data.</text>
</comment>
<accession>M3ER57</accession>
<evidence type="ECO:0000313" key="2">
    <source>
        <dbReference type="Proteomes" id="UP000011770"/>
    </source>
</evidence>
<name>M3ER57_9LEPT</name>
<reference evidence="1 2" key="1">
    <citation type="submission" date="2013-01" db="EMBL/GenBank/DDBJ databases">
        <authorList>
            <person name="Harkins D.M."/>
            <person name="Durkin A.S."/>
            <person name="Brinkac L.M."/>
            <person name="Haft D.H."/>
            <person name="Selengut J.D."/>
            <person name="Sanka R."/>
            <person name="DePew J."/>
            <person name="Purushe J."/>
            <person name="Tulsiani S.M."/>
            <person name="Graham G.C."/>
            <person name="Burns M.-A."/>
            <person name="Dohnt M.F."/>
            <person name="Smythe L.D."/>
            <person name="McKay D.B."/>
            <person name="Craig S.B."/>
            <person name="Vinetz J.M."/>
            <person name="Sutton G.G."/>
            <person name="Nierman W.C."/>
            <person name="Fouts D.E."/>
        </authorList>
    </citation>
    <scope>NUCLEOTIDE SEQUENCE [LARGE SCALE GENOMIC DNA]</scope>
    <source>
        <strain evidence="1 2">LT2116</strain>
    </source>
</reference>
<sequence length="114" mass="13155">MSVLHILSNAYNAKKLKDLFPEFTIVSIDVYDLYVGPLLSLPERLFYLAEAYLNDRALWKEFEWISDAINAFEKKDPIEKGGIGSRFGRMSLRTIKSFCGYVGITLPTTTWIRR</sequence>
<organism evidence="1 2">
    <name type="scientific">Leptospira weilii serovar Topaz str. LT2116</name>
    <dbReference type="NCBI Taxonomy" id="1088540"/>
    <lineage>
        <taxon>Bacteria</taxon>
        <taxon>Pseudomonadati</taxon>
        <taxon>Spirochaetota</taxon>
        <taxon>Spirochaetia</taxon>
        <taxon>Leptospirales</taxon>
        <taxon>Leptospiraceae</taxon>
        <taxon>Leptospira</taxon>
    </lineage>
</organism>